<sequence length="150" mass="18100">MDLETLFMKKKIKYTHIPKWGTYLRKQWEDHFANHLSDKEKKSIYLYDEDGCCGYLWHLFSYQKKNCLEQEQADDAFNKEAKQYCYVFYQHSDEVLILEHASSLHADDFINEEDIYVVDKDFTWTYVRTHETGWCGPYFSGKGMQQVYVE</sequence>
<evidence type="ECO:0000313" key="1">
    <source>
        <dbReference type="EMBL" id="MFE8696001.1"/>
    </source>
</evidence>
<dbReference type="Proteomes" id="UP001601058">
    <property type="component" value="Unassembled WGS sequence"/>
</dbReference>
<accession>A0ABW6JW04</accession>
<organism evidence="1 2">
    <name type="scientific">Cytobacillus mangrovibacter</name>
    <dbReference type="NCBI Taxonomy" id="3299024"/>
    <lineage>
        <taxon>Bacteria</taxon>
        <taxon>Bacillati</taxon>
        <taxon>Bacillota</taxon>
        <taxon>Bacilli</taxon>
        <taxon>Bacillales</taxon>
        <taxon>Bacillaceae</taxon>
        <taxon>Cytobacillus</taxon>
    </lineage>
</organism>
<comment type="caution">
    <text evidence="1">The sequence shown here is derived from an EMBL/GenBank/DDBJ whole genome shotgun (WGS) entry which is preliminary data.</text>
</comment>
<dbReference type="InterPro" id="IPR025454">
    <property type="entry name" value="DUF4275"/>
</dbReference>
<proteinExistence type="predicted"/>
<evidence type="ECO:0000313" key="2">
    <source>
        <dbReference type="Proteomes" id="UP001601058"/>
    </source>
</evidence>
<name>A0ABW6JW04_9BACI</name>
<dbReference type="RefSeq" id="WP_389217172.1">
    <property type="nucleotide sequence ID" value="NZ_JBIACJ010000003.1"/>
</dbReference>
<keyword evidence="2" id="KW-1185">Reference proteome</keyword>
<dbReference type="EMBL" id="JBIACJ010000003">
    <property type="protein sequence ID" value="MFE8696001.1"/>
    <property type="molecule type" value="Genomic_DNA"/>
</dbReference>
<gene>
    <name evidence="1" type="ORF">ACFYKT_06515</name>
</gene>
<dbReference type="Pfam" id="PF14101">
    <property type="entry name" value="DUF4275"/>
    <property type="match status" value="1"/>
</dbReference>
<reference evidence="1 2" key="1">
    <citation type="submission" date="2024-08" db="EMBL/GenBank/DDBJ databases">
        <title>Two novel Cytobacillus novel species.</title>
        <authorList>
            <person name="Liu G."/>
        </authorList>
    </citation>
    <scope>NUCLEOTIDE SEQUENCE [LARGE SCALE GENOMIC DNA]</scope>
    <source>
        <strain evidence="1 2">FJAT-53684</strain>
    </source>
</reference>
<protein>
    <submittedName>
        <fullName evidence="1">DUF4275 family protein</fullName>
    </submittedName>
</protein>